<comment type="caution">
    <text evidence="1">The sequence shown here is derived from an EMBL/GenBank/DDBJ whole genome shotgun (WGS) entry which is preliminary data.</text>
</comment>
<evidence type="ECO:0000313" key="2">
    <source>
        <dbReference type="Proteomes" id="UP000031668"/>
    </source>
</evidence>
<dbReference type="AlphaFoldDB" id="A0A0C2MTN4"/>
<protein>
    <submittedName>
        <fullName evidence="1">Uncharacterized protein</fullName>
    </submittedName>
</protein>
<accession>A0A0C2MTN4</accession>
<gene>
    <name evidence="1" type="ORF">RF11_08384</name>
</gene>
<dbReference type="EMBL" id="JWZT01003132">
    <property type="protein sequence ID" value="KII67545.1"/>
    <property type="molecule type" value="Genomic_DNA"/>
</dbReference>
<name>A0A0C2MTN4_THEKT</name>
<proteinExistence type="predicted"/>
<sequence length="122" mass="14406">MLVFGEPELGEVEKKNLLVSLDQKVYEEWSDLVLTKKTFPDIPKFLGKRYRGKNRCWRRNNSLCLAPKVDMKPSRSMQLNCRNLYCVVYPDASEDQIIPYFTRRLLDAQVKREILKSMFSNL</sequence>
<keyword evidence="2" id="KW-1185">Reference proteome</keyword>
<dbReference type="Proteomes" id="UP000031668">
    <property type="component" value="Unassembled WGS sequence"/>
</dbReference>
<evidence type="ECO:0000313" key="1">
    <source>
        <dbReference type="EMBL" id="KII67545.1"/>
    </source>
</evidence>
<reference evidence="1 2" key="1">
    <citation type="journal article" date="2014" name="Genome Biol. Evol.">
        <title>The genome of the myxosporean Thelohanellus kitauei shows adaptations to nutrient acquisition within its fish host.</title>
        <authorList>
            <person name="Yang Y."/>
            <person name="Xiong J."/>
            <person name="Zhou Z."/>
            <person name="Huo F."/>
            <person name="Miao W."/>
            <person name="Ran C."/>
            <person name="Liu Y."/>
            <person name="Zhang J."/>
            <person name="Feng J."/>
            <person name="Wang M."/>
            <person name="Wang M."/>
            <person name="Wang L."/>
            <person name="Yao B."/>
        </authorList>
    </citation>
    <scope>NUCLEOTIDE SEQUENCE [LARGE SCALE GENOMIC DNA]</scope>
    <source>
        <strain evidence="1">Wuqing</strain>
    </source>
</reference>
<organism evidence="1 2">
    <name type="scientific">Thelohanellus kitauei</name>
    <name type="common">Myxosporean</name>
    <dbReference type="NCBI Taxonomy" id="669202"/>
    <lineage>
        <taxon>Eukaryota</taxon>
        <taxon>Metazoa</taxon>
        <taxon>Cnidaria</taxon>
        <taxon>Myxozoa</taxon>
        <taxon>Myxosporea</taxon>
        <taxon>Bivalvulida</taxon>
        <taxon>Platysporina</taxon>
        <taxon>Myxobolidae</taxon>
        <taxon>Thelohanellus</taxon>
    </lineage>
</organism>